<evidence type="ECO:0000313" key="2">
    <source>
        <dbReference type="Proteomes" id="UP000000844"/>
    </source>
</evidence>
<keyword evidence="2" id="KW-1185">Reference proteome</keyword>
<accession>D3Q071</accession>
<protein>
    <submittedName>
        <fullName evidence="1">Uncharacterized protein</fullName>
    </submittedName>
</protein>
<organism evidence="1 2">
    <name type="scientific">Stackebrandtia nassauensis (strain DSM 44728 / CIP 108903 / NRRL B-16338 / NBRC 102104 / LLR-40K-21)</name>
    <dbReference type="NCBI Taxonomy" id="446470"/>
    <lineage>
        <taxon>Bacteria</taxon>
        <taxon>Bacillati</taxon>
        <taxon>Actinomycetota</taxon>
        <taxon>Actinomycetes</taxon>
        <taxon>Glycomycetales</taxon>
        <taxon>Glycomycetaceae</taxon>
        <taxon>Stackebrandtia</taxon>
    </lineage>
</organism>
<dbReference type="AlphaFoldDB" id="D3Q071"/>
<dbReference type="EMBL" id="CP001778">
    <property type="protein sequence ID" value="ADD45600.1"/>
    <property type="molecule type" value="Genomic_DNA"/>
</dbReference>
<dbReference type="HOGENOM" id="CLU_3398642_0_0_11"/>
<dbReference type="STRING" id="446470.Snas_5974"/>
<dbReference type="Proteomes" id="UP000000844">
    <property type="component" value="Chromosome"/>
</dbReference>
<sequence>MLNRTSSVWLKGVAIPSGPIDMTGTNPLEKI</sequence>
<proteinExistence type="predicted"/>
<gene>
    <name evidence="1" type="ordered locus">Snas_5974</name>
</gene>
<evidence type="ECO:0000313" key="1">
    <source>
        <dbReference type="EMBL" id="ADD45600.1"/>
    </source>
</evidence>
<reference evidence="1 2" key="1">
    <citation type="journal article" date="2009" name="Stand. Genomic Sci.">
        <title>Complete genome sequence of Stackebrandtia nassauensis type strain (LLR-40K-21).</title>
        <authorList>
            <person name="Munk C."/>
            <person name="Lapidus A."/>
            <person name="Copeland A."/>
            <person name="Jando M."/>
            <person name="Mayilraj S."/>
            <person name="Glavina Del Rio T."/>
            <person name="Nolan M."/>
            <person name="Chen F."/>
            <person name="Lucas S."/>
            <person name="Tice H."/>
            <person name="Cheng J.F."/>
            <person name="Han C."/>
            <person name="Detter J.C."/>
            <person name="Bruce D."/>
            <person name="Goodwin L."/>
            <person name="Chain P."/>
            <person name="Pitluck S."/>
            <person name="Goker M."/>
            <person name="Ovchinikova G."/>
            <person name="Pati A."/>
            <person name="Ivanova N."/>
            <person name="Mavromatis K."/>
            <person name="Chen A."/>
            <person name="Palaniappan K."/>
            <person name="Land M."/>
            <person name="Hauser L."/>
            <person name="Chang Y.J."/>
            <person name="Jeffries C.D."/>
            <person name="Bristow J."/>
            <person name="Eisen J.A."/>
            <person name="Markowitz V."/>
            <person name="Hugenholtz P."/>
            <person name="Kyrpides N.C."/>
            <person name="Klenk H.P."/>
        </authorList>
    </citation>
    <scope>NUCLEOTIDE SEQUENCE [LARGE SCALE GENOMIC DNA]</scope>
    <source>
        <strain evidence="2">DSM 44728 / CIP 108903 / NRRL B-16338 / NBRC 102104 / LLR-40K-21</strain>
    </source>
</reference>
<name>D3Q071_STANL</name>
<dbReference type="KEGG" id="sna:Snas_5974"/>